<feature type="transmembrane region" description="Helical" evidence="13">
    <location>
        <begin position="12"/>
        <end position="33"/>
    </location>
</feature>
<gene>
    <name evidence="15" type="ORF">BFG57_15955</name>
</gene>
<proteinExistence type="inferred from homology"/>
<keyword evidence="8" id="KW-0378">Hydrolase</keyword>
<evidence type="ECO:0000256" key="12">
    <source>
        <dbReference type="ARBA" id="ARBA00023136"/>
    </source>
</evidence>
<dbReference type="GO" id="GO:0008237">
    <property type="term" value="F:metallopeptidase activity"/>
    <property type="evidence" value="ECO:0007669"/>
    <property type="project" value="UniProtKB-KW"/>
</dbReference>
<evidence type="ECO:0000256" key="11">
    <source>
        <dbReference type="ARBA" id="ARBA00023049"/>
    </source>
</evidence>
<evidence type="ECO:0000256" key="9">
    <source>
        <dbReference type="ARBA" id="ARBA00022833"/>
    </source>
</evidence>
<keyword evidence="11 15" id="KW-0482">Metalloprotease</keyword>
<protein>
    <submittedName>
        <fullName evidence="15">Zinc metalloprotease</fullName>
    </submittedName>
</protein>
<dbReference type="OrthoDB" id="9800627at2"/>
<evidence type="ECO:0000256" key="1">
    <source>
        <dbReference type="ARBA" id="ARBA00001947"/>
    </source>
</evidence>
<keyword evidence="16" id="KW-1185">Reference proteome</keyword>
<comment type="caution">
    <text evidence="15">The sequence shown here is derived from an EMBL/GenBank/DDBJ whole genome shotgun (WGS) entry which is preliminary data.</text>
</comment>
<dbReference type="EMBL" id="MJEH01000029">
    <property type="protein sequence ID" value="OEH92402.1"/>
    <property type="molecule type" value="Genomic_DNA"/>
</dbReference>
<dbReference type="InterPro" id="IPR052348">
    <property type="entry name" value="Metallopeptidase_M50B"/>
</dbReference>
<comment type="cofactor">
    <cofactor evidence="1">
        <name>Zn(2+)</name>
        <dbReference type="ChEBI" id="CHEBI:29105"/>
    </cofactor>
</comment>
<feature type="transmembrane region" description="Helical" evidence="13">
    <location>
        <begin position="53"/>
        <end position="72"/>
    </location>
</feature>
<evidence type="ECO:0000256" key="3">
    <source>
        <dbReference type="ARBA" id="ARBA00007931"/>
    </source>
</evidence>
<dbReference type="InterPro" id="IPR008915">
    <property type="entry name" value="Peptidase_M50"/>
</dbReference>
<keyword evidence="12 13" id="KW-0472">Membrane</keyword>
<accession>A0A1E5LEB0</accession>
<feature type="transmembrane region" description="Helical" evidence="13">
    <location>
        <begin position="177"/>
        <end position="193"/>
    </location>
</feature>
<dbReference type="STRING" id="1305675.BFG57_15955"/>
<evidence type="ECO:0000256" key="2">
    <source>
        <dbReference type="ARBA" id="ARBA00004651"/>
    </source>
</evidence>
<reference evidence="15 16" key="1">
    <citation type="submission" date="2016-08" db="EMBL/GenBank/DDBJ databases">
        <title>Genome of Bacillus solimangrovi GH2-4.</title>
        <authorList>
            <person name="Lim S."/>
            <person name="Kim B.-C."/>
        </authorList>
    </citation>
    <scope>NUCLEOTIDE SEQUENCE [LARGE SCALE GENOMIC DNA]</scope>
    <source>
        <strain evidence="15 16">GH2-4</strain>
    </source>
</reference>
<dbReference type="GO" id="GO:0006508">
    <property type="term" value="P:proteolysis"/>
    <property type="evidence" value="ECO:0007669"/>
    <property type="project" value="UniProtKB-KW"/>
</dbReference>
<dbReference type="Pfam" id="PF02163">
    <property type="entry name" value="Peptidase_M50"/>
    <property type="match status" value="1"/>
</dbReference>
<keyword evidence="7" id="KW-0479">Metal-binding</keyword>
<keyword evidence="5 15" id="KW-0645">Protease</keyword>
<keyword evidence="9" id="KW-0862">Zinc</keyword>
<sequence>MEQFLAFPIELIPYLIVTLMIAFTVHEFAHAYVAYLLGDPTAKNEGRLTLSPLSHLDVLGTLMIFLLGFGWAKPVPVNQNNFRYPRISGILVSFAGPLSNVILMCLGFLIWFLLLRFGIEGAVEPAIYETIYLFFNTFILLNLILAIFNLLPFPPLDGYRMLENAVSPSLSIKMKNFESYGVILFLILVLTPLDQYTITPIFNKLIPYIFSIMENIFSGLVLV</sequence>
<keyword evidence="6 13" id="KW-0812">Transmembrane</keyword>
<dbReference type="GO" id="GO:0005886">
    <property type="term" value="C:plasma membrane"/>
    <property type="evidence" value="ECO:0007669"/>
    <property type="project" value="UniProtKB-SubCell"/>
</dbReference>
<feature type="transmembrane region" description="Helical" evidence="13">
    <location>
        <begin position="131"/>
        <end position="151"/>
    </location>
</feature>
<comment type="similarity">
    <text evidence="3">Belongs to the peptidase M50B family.</text>
</comment>
<evidence type="ECO:0000313" key="16">
    <source>
        <dbReference type="Proteomes" id="UP000095209"/>
    </source>
</evidence>
<comment type="subcellular location">
    <subcellularLocation>
        <location evidence="2">Cell membrane</location>
        <topology evidence="2">Multi-pass membrane protein</topology>
    </subcellularLocation>
</comment>
<dbReference type="AlphaFoldDB" id="A0A1E5LEB0"/>
<keyword evidence="4" id="KW-1003">Cell membrane</keyword>
<dbReference type="RefSeq" id="WP_069717551.1">
    <property type="nucleotide sequence ID" value="NZ_MJEH01000029.1"/>
</dbReference>
<name>A0A1E5LEB0_9BACI</name>
<dbReference type="InterPro" id="IPR044537">
    <property type="entry name" value="Rip2-like"/>
</dbReference>
<dbReference type="PANTHER" id="PTHR35864:SF1">
    <property type="entry name" value="ZINC METALLOPROTEASE YWHC-RELATED"/>
    <property type="match status" value="1"/>
</dbReference>
<dbReference type="GO" id="GO:0046872">
    <property type="term" value="F:metal ion binding"/>
    <property type="evidence" value="ECO:0007669"/>
    <property type="project" value="UniProtKB-KW"/>
</dbReference>
<keyword evidence="10 13" id="KW-1133">Transmembrane helix</keyword>
<dbReference type="CDD" id="cd06158">
    <property type="entry name" value="S2P-M50_like_1"/>
    <property type="match status" value="1"/>
</dbReference>
<evidence type="ECO:0000256" key="5">
    <source>
        <dbReference type="ARBA" id="ARBA00022670"/>
    </source>
</evidence>
<evidence type="ECO:0000259" key="14">
    <source>
        <dbReference type="Pfam" id="PF02163"/>
    </source>
</evidence>
<evidence type="ECO:0000313" key="15">
    <source>
        <dbReference type="EMBL" id="OEH92402.1"/>
    </source>
</evidence>
<feature type="domain" description="Peptidase M50" evidence="14">
    <location>
        <begin position="129"/>
        <end position="187"/>
    </location>
</feature>
<evidence type="ECO:0000256" key="13">
    <source>
        <dbReference type="SAM" id="Phobius"/>
    </source>
</evidence>
<evidence type="ECO:0000256" key="4">
    <source>
        <dbReference type="ARBA" id="ARBA00022475"/>
    </source>
</evidence>
<evidence type="ECO:0000256" key="7">
    <source>
        <dbReference type="ARBA" id="ARBA00022723"/>
    </source>
</evidence>
<evidence type="ECO:0000256" key="8">
    <source>
        <dbReference type="ARBA" id="ARBA00022801"/>
    </source>
</evidence>
<evidence type="ECO:0000256" key="6">
    <source>
        <dbReference type="ARBA" id="ARBA00022692"/>
    </source>
</evidence>
<organism evidence="15 16">
    <name type="scientific">Bacillus solimangrovi</name>
    <dbReference type="NCBI Taxonomy" id="1305675"/>
    <lineage>
        <taxon>Bacteria</taxon>
        <taxon>Bacillati</taxon>
        <taxon>Bacillota</taxon>
        <taxon>Bacilli</taxon>
        <taxon>Bacillales</taxon>
        <taxon>Bacillaceae</taxon>
        <taxon>Bacillus</taxon>
    </lineage>
</organism>
<evidence type="ECO:0000256" key="10">
    <source>
        <dbReference type="ARBA" id="ARBA00022989"/>
    </source>
</evidence>
<dbReference type="Proteomes" id="UP000095209">
    <property type="component" value="Unassembled WGS sequence"/>
</dbReference>
<dbReference type="PANTHER" id="PTHR35864">
    <property type="entry name" value="ZINC METALLOPROTEASE MJ0611-RELATED"/>
    <property type="match status" value="1"/>
</dbReference>
<feature type="transmembrane region" description="Helical" evidence="13">
    <location>
        <begin position="92"/>
        <end position="119"/>
    </location>
</feature>